<sequence>MNFNYDTFSSTLDTYDDVDVKHSSTNHGWFYKDSKDDSDFNLVVEYSYDDDHNYRTWRQELTKMEGNSGLLVSTKIDHIRGDNQDDHLILMACYNAVGVICYAQAFVQMKNEDPIQTDIITTGDIPDQIHDQIQAHIKDDYGINGSTDGRKKIPHIAKVNLYSMAAAVSV</sequence>
<reference evidence="1 2" key="1">
    <citation type="submission" date="2020-08" db="EMBL/GenBank/DDBJ databases">
        <title>Genomic Encyclopedia of Type Strains, Phase IV (KMG-IV): sequencing the most valuable type-strain genomes for metagenomic binning, comparative biology and taxonomic classification.</title>
        <authorList>
            <person name="Goeker M."/>
        </authorList>
    </citation>
    <scope>NUCLEOTIDE SEQUENCE [LARGE SCALE GENOMIC DNA]</scope>
    <source>
        <strain evidence="1 2">DSM 17976</strain>
    </source>
</reference>
<gene>
    <name evidence="1" type="ORF">FHS57_000843</name>
</gene>
<dbReference type="AlphaFoldDB" id="A0A7W5ZJF7"/>
<organism evidence="1 2">
    <name type="scientific">Runella defluvii</name>
    <dbReference type="NCBI Taxonomy" id="370973"/>
    <lineage>
        <taxon>Bacteria</taxon>
        <taxon>Pseudomonadati</taxon>
        <taxon>Bacteroidota</taxon>
        <taxon>Cytophagia</taxon>
        <taxon>Cytophagales</taxon>
        <taxon>Spirosomataceae</taxon>
        <taxon>Runella</taxon>
    </lineage>
</organism>
<dbReference type="Proteomes" id="UP000541352">
    <property type="component" value="Unassembled WGS sequence"/>
</dbReference>
<proteinExistence type="predicted"/>
<evidence type="ECO:0000313" key="1">
    <source>
        <dbReference type="EMBL" id="MBB3836861.1"/>
    </source>
</evidence>
<keyword evidence="2" id="KW-1185">Reference proteome</keyword>
<dbReference type="RefSeq" id="WP_122929438.1">
    <property type="nucleotide sequence ID" value="NZ_JACIBY010000001.1"/>
</dbReference>
<protein>
    <submittedName>
        <fullName evidence="1">Uncharacterized protein</fullName>
    </submittedName>
</protein>
<dbReference type="EMBL" id="JACIBY010000001">
    <property type="protein sequence ID" value="MBB3836861.1"/>
    <property type="molecule type" value="Genomic_DNA"/>
</dbReference>
<name>A0A7W5ZJF7_9BACT</name>
<accession>A0A7W5ZJF7</accession>
<evidence type="ECO:0000313" key="2">
    <source>
        <dbReference type="Proteomes" id="UP000541352"/>
    </source>
</evidence>
<comment type="caution">
    <text evidence="1">The sequence shown here is derived from an EMBL/GenBank/DDBJ whole genome shotgun (WGS) entry which is preliminary data.</text>
</comment>